<feature type="coiled-coil region" evidence="7">
    <location>
        <begin position="256"/>
        <end position="283"/>
    </location>
</feature>
<dbReference type="SUPFAM" id="SSF101391">
    <property type="entry name" value="Hsp90 co-chaperone CDC37"/>
    <property type="match status" value="1"/>
</dbReference>
<dbReference type="EMBL" id="HBUF01577820">
    <property type="protein sequence ID" value="CAG6768984.1"/>
    <property type="molecule type" value="Transcribed_RNA"/>
</dbReference>
<feature type="domain" description="Cdc37 N-terminal" evidence="11">
    <location>
        <begin position="1"/>
        <end position="125"/>
    </location>
</feature>
<evidence type="ECO:0000256" key="3">
    <source>
        <dbReference type="ARBA" id="ARBA00020496"/>
    </source>
</evidence>
<evidence type="ECO:0000313" key="12">
    <source>
        <dbReference type="EMBL" id="CAG6768982.1"/>
    </source>
</evidence>
<keyword evidence="4" id="KW-0963">Cytoplasm</keyword>
<evidence type="ECO:0000256" key="6">
    <source>
        <dbReference type="ARBA" id="ARBA00031396"/>
    </source>
</evidence>
<dbReference type="GO" id="GO:0019901">
    <property type="term" value="F:protein kinase binding"/>
    <property type="evidence" value="ECO:0007669"/>
    <property type="project" value="InterPro"/>
</dbReference>
<dbReference type="SMART" id="SM01071">
    <property type="entry name" value="CDC37_N"/>
    <property type="match status" value="1"/>
</dbReference>
<reference evidence="12" key="1">
    <citation type="submission" date="2021-05" db="EMBL/GenBank/DDBJ databases">
        <authorList>
            <person name="Alioto T."/>
            <person name="Alioto T."/>
            <person name="Gomez Garrido J."/>
        </authorList>
    </citation>
    <scope>NUCLEOTIDE SEQUENCE</scope>
</reference>
<evidence type="ECO:0000259" key="9">
    <source>
        <dbReference type="SMART" id="SM01069"/>
    </source>
</evidence>
<feature type="domain" description="Cdc37 Hsp90 binding" evidence="10">
    <location>
        <begin position="118"/>
        <end position="281"/>
    </location>
</feature>
<dbReference type="Pfam" id="PF08565">
    <property type="entry name" value="CDC37_M"/>
    <property type="match status" value="1"/>
</dbReference>
<dbReference type="GO" id="GO:0005737">
    <property type="term" value="C:cytoplasm"/>
    <property type="evidence" value="ECO:0007669"/>
    <property type="project" value="UniProtKB-SubCell"/>
</dbReference>
<dbReference type="GO" id="GO:0006457">
    <property type="term" value="P:protein folding"/>
    <property type="evidence" value="ECO:0007669"/>
    <property type="project" value="TreeGrafter"/>
</dbReference>
<evidence type="ECO:0000256" key="2">
    <source>
        <dbReference type="ARBA" id="ARBA00006222"/>
    </source>
</evidence>
<sequence>MVDYSKWKDIEISDDEDETHPNIDTPSLFRWRHQARVERMEEQKQEQQKFEQEKQKTLKNLEETKKKLSEKEQAGDSNLDELKAALAELEKEAGNIKKKEEELKKKEKTTPWNVDTISKPGFTKTVVNKQATRSANEKSEEEREQEMKVFVKANEKQIKQYGMFRKYDDSKKFLTEHPHLASENTANYLVIWCINLAMDEKFELMDHVAHQCICMQYLLELSKSLNVDPRACIGSFFSKIQIAEPDYKASFDEELRSFKERIRNRAKEKLDEALKEVEEEERQKRLGPGGLDPVEVFECLPDVLKKCFEVQDTAMLQEAIASLSPEDATYHMKRCVDSGLWVPDAKKSEVGDQAQEDAANTEAESEEPTYSTALD</sequence>
<dbReference type="PANTHER" id="PTHR12800">
    <property type="entry name" value="CDC37-RELATED"/>
    <property type="match status" value="1"/>
</dbReference>
<dbReference type="SMART" id="SM01069">
    <property type="entry name" value="CDC37_C"/>
    <property type="match status" value="1"/>
</dbReference>
<evidence type="ECO:0000259" key="11">
    <source>
        <dbReference type="SMART" id="SM01071"/>
    </source>
</evidence>
<protein>
    <recommendedName>
        <fullName evidence="3">Hsp90 co-chaperone Cdc37</fullName>
    </recommendedName>
    <alternativeName>
        <fullName evidence="6">Hsp90 chaperone protein kinase-targeting subunit</fullName>
    </alternativeName>
</protein>
<dbReference type="SMART" id="SM01070">
    <property type="entry name" value="CDC37_M"/>
    <property type="match status" value="1"/>
</dbReference>
<dbReference type="EMBL" id="HBUF01577821">
    <property type="protein sequence ID" value="CAG6768986.1"/>
    <property type="molecule type" value="Transcribed_RNA"/>
</dbReference>
<dbReference type="Gene3D" id="1.20.58.610">
    <property type="entry name" value="Cdc37, Hsp90 binding domain"/>
    <property type="match status" value="1"/>
</dbReference>
<dbReference type="PANTHER" id="PTHR12800:SF4">
    <property type="entry name" value="HSP90 CO-CHAPERONE CDC37"/>
    <property type="match status" value="1"/>
</dbReference>
<dbReference type="Gene3D" id="6.10.140.250">
    <property type="match status" value="1"/>
</dbReference>
<dbReference type="InterPro" id="IPR013873">
    <property type="entry name" value="Cdc37_C"/>
</dbReference>
<evidence type="ECO:0000256" key="5">
    <source>
        <dbReference type="ARBA" id="ARBA00023186"/>
    </source>
</evidence>
<dbReference type="GO" id="GO:0051087">
    <property type="term" value="F:protein-folding chaperone binding"/>
    <property type="evidence" value="ECO:0007669"/>
    <property type="project" value="TreeGrafter"/>
</dbReference>
<dbReference type="GO" id="GO:0050821">
    <property type="term" value="P:protein stabilization"/>
    <property type="evidence" value="ECO:0007669"/>
    <property type="project" value="TreeGrafter"/>
</dbReference>
<dbReference type="EMBL" id="HBUF01577818">
    <property type="protein sequence ID" value="CAG6768980.1"/>
    <property type="molecule type" value="Transcribed_RNA"/>
</dbReference>
<dbReference type="InterPro" id="IPR013855">
    <property type="entry name" value="Cdc37_N_dom"/>
</dbReference>
<dbReference type="Pfam" id="PF08564">
    <property type="entry name" value="CDC37_C"/>
    <property type="match status" value="1"/>
</dbReference>
<feature type="compositionally biased region" description="Basic and acidic residues" evidence="8">
    <location>
        <begin position="1"/>
        <end position="11"/>
    </location>
</feature>
<evidence type="ECO:0000256" key="8">
    <source>
        <dbReference type="SAM" id="MobiDB-lite"/>
    </source>
</evidence>
<name>A0A8D9AQX6_9HEMI</name>
<dbReference type="Pfam" id="PF03234">
    <property type="entry name" value="CDC37_N"/>
    <property type="match status" value="1"/>
</dbReference>
<comment type="subcellular location">
    <subcellularLocation>
        <location evidence="1">Cytoplasm</location>
    </subcellularLocation>
</comment>
<dbReference type="AlphaFoldDB" id="A0A8D9AQX6"/>
<dbReference type="InterPro" id="IPR013874">
    <property type="entry name" value="Cdc37_Hsp90-bd"/>
</dbReference>
<organism evidence="12">
    <name type="scientific">Cacopsylla melanoneura</name>
    <dbReference type="NCBI Taxonomy" id="428564"/>
    <lineage>
        <taxon>Eukaryota</taxon>
        <taxon>Metazoa</taxon>
        <taxon>Ecdysozoa</taxon>
        <taxon>Arthropoda</taxon>
        <taxon>Hexapoda</taxon>
        <taxon>Insecta</taxon>
        <taxon>Pterygota</taxon>
        <taxon>Neoptera</taxon>
        <taxon>Paraneoptera</taxon>
        <taxon>Hemiptera</taxon>
        <taxon>Sternorrhyncha</taxon>
        <taxon>Psylloidea</taxon>
        <taxon>Psyllidae</taxon>
        <taxon>Psyllinae</taxon>
        <taxon>Cacopsylla</taxon>
    </lineage>
</organism>
<comment type="similarity">
    <text evidence="2">Belongs to the CDC37 family.</text>
</comment>
<evidence type="ECO:0000256" key="7">
    <source>
        <dbReference type="SAM" id="Coils"/>
    </source>
</evidence>
<dbReference type="FunFam" id="1.20.58.610:FF:000001">
    <property type="entry name" value="Hsp90 co-chaperone Cdc37-like 1"/>
    <property type="match status" value="1"/>
</dbReference>
<evidence type="ECO:0000259" key="10">
    <source>
        <dbReference type="SMART" id="SM01070"/>
    </source>
</evidence>
<proteinExistence type="inferred from homology"/>
<accession>A0A8D9AQX6</accession>
<keyword evidence="7" id="KW-0175">Coiled coil</keyword>
<feature type="region of interest" description="Disordered" evidence="8">
    <location>
        <begin position="39"/>
        <end position="79"/>
    </location>
</feature>
<dbReference type="GO" id="GO:0031072">
    <property type="term" value="F:heat shock protein binding"/>
    <property type="evidence" value="ECO:0007669"/>
    <property type="project" value="TreeGrafter"/>
</dbReference>
<feature type="domain" description="Cdc37 C-terminal" evidence="9">
    <location>
        <begin position="285"/>
        <end position="372"/>
    </location>
</feature>
<feature type="region of interest" description="Disordered" evidence="8">
    <location>
        <begin position="346"/>
        <end position="375"/>
    </location>
</feature>
<dbReference type="GO" id="GO:0051082">
    <property type="term" value="F:unfolded protein binding"/>
    <property type="evidence" value="ECO:0007669"/>
    <property type="project" value="TreeGrafter"/>
</dbReference>
<dbReference type="InterPro" id="IPR004918">
    <property type="entry name" value="Cdc37"/>
</dbReference>
<dbReference type="EMBL" id="HBUF01577819">
    <property type="protein sequence ID" value="CAG6768982.1"/>
    <property type="molecule type" value="Transcribed_RNA"/>
</dbReference>
<evidence type="ECO:0000256" key="1">
    <source>
        <dbReference type="ARBA" id="ARBA00004496"/>
    </source>
</evidence>
<dbReference type="InterPro" id="IPR038189">
    <property type="entry name" value="Cdc37_Hsp90-bd_sf"/>
</dbReference>
<evidence type="ECO:0000256" key="4">
    <source>
        <dbReference type="ARBA" id="ARBA00022490"/>
    </source>
</evidence>
<keyword evidence="5" id="KW-0143">Chaperone</keyword>
<feature type="region of interest" description="Disordered" evidence="8">
    <location>
        <begin position="1"/>
        <end position="26"/>
    </location>
</feature>